<protein>
    <submittedName>
        <fullName evidence="1">Uncharacterized protein</fullName>
    </submittedName>
</protein>
<gene>
    <name evidence="1" type="ORF">EVAR_83489_1</name>
</gene>
<dbReference type="EMBL" id="BGZK01001822">
    <property type="protein sequence ID" value="GBP86889.1"/>
    <property type="molecule type" value="Genomic_DNA"/>
</dbReference>
<dbReference type="Proteomes" id="UP000299102">
    <property type="component" value="Unassembled WGS sequence"/>
</dbReference>
<proteinExistence type="predicted"/>
<dbReference type="AlphaFoldDB" id="A0A4C1ZJ02"/>
<evidence type="ECO:0000313" key="1">
    <source>
        <dbReference type="EMBL" id="GBP86889.1"/>
    </source>
</evidence>
<comment type="caution">
    <text evidence="1">The sequence shown here is derived from an EMBL/GenBank/DDBJ whole genome shotgun (WGS) entry which is preliminary data.</text>
</comment>
<dbReference type="OrthoDB" id="418748at2759"/>
<evidence type="ECO:0000313" key="2">
    <source>
        <dbReference type="Proteomes" id="UP000299102"/>
    </source>
</evidence>
<organism evidence="1 2">
    <name type="scientific">Eumeta variegata</name>
    <name type="common">Bagworm moth</name>
    <name type="synonym">Eumeta japonica</name>
    <dbReference type="NCBI Taxonomy" id="151549"/>
    <lineage>
        <taxon>Eukaryota</taxon>
        <taxon>Metazoa</taxon>
        <taxon>Ecdysozoa</taxon>
        <taxon>Arthropoda</taxon>
        <taxon>Hexapoda</taxon>
        <taxon>Insecta</taxon>
        <taxon>Pterygota</taxon>
        <taxon>Neoptera</taxon>
        <taxon>Endopterygota</taxon>
        <taxon>Lepidoptera</taxon>
        <taxon>Glossata</taxon>
        <taxon>Ditrysia</taxon>
        <taxon>Tineoidea</taxon>
        <taxon>Psychidae</taxon>
        <taxon>Oiketicinae</taxon>
        <taxon>Eumeta</taxon>
    </lineage>
</organism>
<keyword evidence="2" id="KW-1185">Reference proteome</keyword>
<name>A0A4C1ZJ02_EUMVA</name>
<reference evidence="1 2" key="1">
    <citation type="journal article" date="2019" name="Commun. Biol.">
        <title>The bagworm genome reveals a unique fibroin gene that provides high tensile strength.</title>
        <authorList>
            <person name="Kono N."/>
            <person name="Nakamura H."/>
            <person name="Ohtoshi R."/>
            <person name="Tomita M."/>
            <person name="Numata K."/>
            <person name="Arakawa K."/>
        </authorList>
    </citation>
    <scope>NUCLEOTIDE SEQUENCE [LARGE SCALE GENOMIC DNA]</scope>
</reference>
<sequence length="182" mass="20471">MIDFVILDGRLRDKNVDTAVYSGINVGKYHFLVVCRIKALNQRWRHNAKMATTELEQRKRKYENLIKPTLILSHKRFLELNNLSSAVAAGAVTGYRGLRAPAPRGPSGRGSRCRLAATAHRRYPDSYIAVVTSSTCSTRHSALSRVTRTKRPAHSSRARVRTRIEVQPARKTRASNGFVCKL</sequence>
<accession>A0A4C1ZJ02</accession>